<proteinExistence type="inferred from homology"/>
<comment type="function">
    <text evidence="5">Attaches a formyl group to the free amino group of methionyl-tRNA(fMet). The formyl group appears to play a dual role in the initiator identity of N-formylmethionyl-tRNA by promoting its recognition by IF2 and preventing the misappropriation of this tRNA by the elongation apparatus.</text>
</comment>
<evidence type="ECO:0000313" key="8">
    <source>
        <dbReference type="EMBL" id="KKU90162.1"/>
    </source>
</evidence>
<dbReference type="SUPFAM" id="SSF50486">
    <property type="entry name" value="FMT C-terminal domain-like"/>
    <property type="match status" value="1"/>
</dbReference>
<dbReference type="Pfam" id="PF00551">
    <property type="entry name" value="Formyl_trans_N"/>
    <property type="match status" value="1"/>
</dbReference>
<keyword evidence="3 5" id="KW-0808">Transferase</keyword>
<evidence type="ECO:0000259" key="6">
    <source>
        <dbReference type="Pfam" id="PF00551"/>
    </source>
</evidence>
<dbReference type="Proteomes" id="UP000034403">
    <property type="component" value="Unassembled WGS sequence"/>
</dbReference>
<dbReference type="InterPro" id="IPR044135">
    <property type="entry name" value="Met-tRNA-FMT_C"/>
</dbReference>
<organism evidence="8 9">
    <name type="scientific">Candidatus Yanofskybacteria bacterium GW2011_GWA1_48_10</name>
    <dbReference type="NCBI Taxonomy" id="1619022"/>
    <lineage>
        <taxon>Bacteria</taxon>
        <taxon>Candidatus Yanofskyibacteriota</taxon>
    </lineage>
</organism>
<protein>
    <recommendedName>
        <fullName evidence="2 5">Methionyl-tRNA formyltransferase</fullName>
        <ecNumber evidence="2 5">2.1.2.9</ecNumber>
    </recommendedName>
</protein>
<accession>A0A0G1U7T7</accession>
<dbReference type="PANTHER" id="PTHR11138">
    <property type="entry name" value="METHIONYL-TRNA FORMYLTRANSFERASE"/>
    <property type="match status" value="1"/>
</dbReference>
<evidence type="ECO:0000256" key="1">
    <source>
        <dbReference type="ARBA" id="ARBA00010699"/>
    </source>
</evidence>
<dbReference type="Gene3D" id="3.40.50.12230">
    <property type="match status" value="1"/>
</dbReference>
<dbReference type="NCBIfam" id="TIGR00460">
    <property type="entry name" value="fmt"/>
    <property type="match status" value="1"/>
</dbReference>
<feature type="domain" description="Formyl transferase N-terminal" evidence="6">
    <location>
        <begin position="3"/>
        <end position="152"/>
    </location>
</feature>
<dbReference type="CDD" id="cd08704">
    <property type="entry name" value="Met_tRNA_FMT_C"/>
    <property type="match status" value="1"/>
</dbReference>
<comment type="similarity">
    <text evidence="1 5">Belongs to the Fmt family.</text>
</comment>
<comment type="catalytic activity">
    <reaction evidence="5">
        <text>L-methionyl-tRNA(fMet) + (6R)-10-formyltetrahydrofolate = N-formyl-L-methionyl-tRNA(fMet) + (6S)-5,6,7,8-tetrahydrofolate + H(+)</text>
        <dbReference type="Rhea" id="RHEA:24380"/>
        <dbReference type="Rhea" id="RHEA-COMP:9952"/>
        <dbReference type="Rhea" id="RHEA-COMP:9953"/>
        <dbReference type="ChEBI" id="CHEBI:15378"/>
        <dbReference type="ChEBI" id="CHEBI:57453"/>
        <dbReference type="ChEBI" id="CHEBI:78530"/>
        <dbReference type="ChEBI" id="CHEBI:78844"/>
        <dbReference type="ChEBI" id="CHEBI:195366"/>
        <dbReference type="EC" id="2.1.2.9"/>
    </reaction>
</comment>
<dbReference type="AlphaFoldDB" id="A0A0G1U7T7"/>
<evidence type="ECO:0000259" key="7">
    <source>
        <dbReference type="Pfam" id="PF02911"/>
    </source>
</evidence>
<dbReference type="InterPro" id="IPR005793">
    <property type="entry name" value="Formyl_trans_C"/>
</dbReference>
<evidence type="ECO:0000256" key="4">
    <source>
        <dbReference type="ARBA" id="ARBA00022917"/>
    </source>
</evidence>
<dbReference type="PATRIC" id="fig|1619022.3.peg.15"/>
<dbReference type="EC" id="2.1.2.9" evidence="2 5"/>
<evidence type="ECO:0000256" key="5">
    <source>
        <dbReference type="HAMAP-Rule" id="MF_00182"/>
    </source>
</evidence>
<dbReference type="InterPro" id="IPR005794">
    <property type="entry name" value="Fmt"/>
</dbReference>
<feature type="domain" description="Formyl transferase C-terminal" evidence="7">
    <location>
        <begin position="215"/>
        <end position="317"/>
    </location>
</feature>
<dbReference type="EMBL" id="LCPC01000001">
    <property type="protein sequence ID" value="KKU90162.1"/>
    <property type="molecule type" value="Genomic_DNA"/>
</dbReference>
<reference evidence="8 9" key="1">
    <citation type="journal article" date="2015" name="Nature">
        <title>rRNA introns, odd ribosomes, and small enigmatic genomes across a large radiation of phyla.</title>
        <authorList>
            <person name="Brown C.T."/>
            <person name="Hug L.A."/>
            <person name="Thomas B.C."/>
            <person name="Sharon I."/>
            <person name="Castelle C.J."/>
            <person name="Singh A."/>
            <person name="Wilkins M.J."/>
            <person name="Williams K.H."/>
            <person name="Banfield J.F."/>
        </authorList>
    </citation>
    <scope>NUCLEOTIDE SEQUENCE [LARGE SCALE GENOMIC DNA]</scope>
</reference>
<dbReference type="InterPro" id="IPR002376">
    <property type="entry name" value="Formyl_transf_N"/>
</dbReference>
<dbReference type="InterPro" id="IPR041711">
    <property type="entry name" value="Met-tRNA-FMT_N"/>
</dbReference>
<gene>
    <name evidence="5" type="primary">fmt</name>
    <name evidence="8" type="ORF">UY20_C0001G0013</name>
</gene>
<dbReference type="GO" id="GO:0004479">
    <property type="term" value="F:methionyl-tRNA formyltransferase activity"/>
    <property type="evidence" value="ECO:0007669"/>
    <property type="project" value="UniProtKB-UniRule"/>
</dbReference>
<evidence type="ECO:0000256" key="3">
    <source>
        <dbReference type="ARBA" id="ARBA00022679"/>
    </source>
</evidence>
<dbReference type="InterPro" id="IPR036477">
    <property type="entry name" value="Formyl_transf_N_sf"/>
</dbReference>
<dbReference type="InterPro" id="IPR011034">
    <property type="entry name" value="Formyl_transferase-like_C_sf"/>
</dbReference>
<dbReference type="HAMAP" id="MF_00182">
    <property type="entry name" value="Formyl_trans"/>
    <property type="match status" value="1"/>
</dbReference>
<name>A0A0G1U7T7_9BACT</name>
<evidence type="ECO:0000256" key="2">
    <source>
        <dbReference type="ARBA" id="ARBA00012261"/>
    </source>
</evidence>
<keyword evidence="4 5" id="KW-0648">Protein biosynthesis</keyword>
<dbReference type="PANTHER" id="PTHR11138:SF5">
    <property type="entry name" value="METHIONYL-TRNA FORMYLTRANSFERASE, MITOCHONDRIAL"/>
    <property type="match status" value="1"/>
</dbReference>
<comment type="caution">
    <text evidence="8">The sequence shown here is derived from an EMBL/GenBank/DDBJ whole genome shotgun (WGS) entry which is preliminary data.</text>
</comment>
<evidence type="ECO:0000313" key="9">
    <source>
        <dbReference type="Proteomes" id="UP000034403"/>
    </source>
</evidence>
<feature type="binding site" evidence="5">
    <location>
        <begin position="109"/>
        <end position="112"/>
    </location>
    <ligand>
        <name>(6S)-5,6,7,8-tetrahydrofolate</name>
        <dbReference type="ChEBI" id="CHEBI:57453"/>
    </ligand>
</feature>
<dbReference type="Pfam" id="PF02911">
    <property type="entry name" value="Formyl_trans_C"/>
    <property type="match status" value="1"/>
</dbReference>
<dbReference type="CDD" id="cd08646">
    <property type="entry name" value="FMT_core_Met-tRNA-FMT_N"/>
    <property type="match status" value="1"/>
</dbReference>
<dbReference type="GO" id="GO:0005829">
    <property type="term" value="C:cytosol"/>
    <property type="evidence" value="ECO:0007669"/>
    <property type="project" value="TreeGrafter"/>
</dbReference>
<dbReference type="SUPFAM" id="SSF53328">
    <property type="entry name" value="Formyltransferase"/>
    <property type="match status" value="1"/>
</dbReference>
<sequence length="326" mass="36537">MTIIFFGSSEFAVPTLRALFNSGYSLPAVVTVPDQPVGREHVLTPPPIKREAEKLGLKVLQPETLKNYDFLDEIKALEPDLGVVAAYGKIIPERYLNMPKHGFLNIHPSLLPKYRGPTPIQSAILNGETTTGVTIMVVDKEMDHGPIIRQTTYDQPAWPVGRQPTIFYKQIHDELAELGAKLLVETIPDYVNGKTKPVEQDHSQATFTKFFSRIEGHIDWSQTAGQVYNKIRALNPEPGTWTIWRGALMNIRGSENWKLRITPAYRPGRQPTTYDIGTIIKENGKIIVECGEGYLELDRILLEGKKETSALEFSNGHPDFIGSKFG</sequence>